<evidence type="ECO:0000313" key="2">
    <source>
        <dbReference type="EMBL" id="MFC7671044.1"/>
    </source>
</evidence>
<proteinExistence type="predicted"/>
<comment type="caution">
    <text evidence="2">The sequence shown here is derived from an EMBL/GenBank/DDBJ whole genome shotgun (WGS) entry which is preliminary data.</text>
</comment>
<sequence length="51" mass="5629">MTPVVFWIFGEKALAQYQRGHSEVSLDTHPSELDAQPLTPPSDLNPVQPAI</sequence>
<dbReference type="Proteomes" id="UP001596513">
    <property type="component" value="Unassembled WGS sequence"/>
</dbReference>
<feature type="compositionally biased region" description="Basic and acidic residues" evidence="1">
    <location>
        <begin position="20"/>
        <end position="32"/>
    </location>
</feature>
<name>A0ABW2UDV7_9BACT</name>
<organism evidence="2 3">
    <name type="scientific">Hymenobacter humi</name>
    <dbReference type="NCBI Taxonomy" id="1411620"/>
    <lineage>
        <taxon>Bacteria</taxon>
        <taxon>Pseudomonadati</taxon>
        <taxon>Bacteroidota</taxon>
        <taxon>Cytophagia</taxon>
        <taxon>Cytophagales</taxon>
        <taxon>Hymenobacteraceae</taxon>
        <taxon>Hymenobacter</taxon>
    </lineage>
</organism>
<dbReference type="RefSeq" id="WP_380206918.1">
    <property type="nucleotide sequence ID" value="NZ_JBHTEK010000005.1"/>
</dbReference>
<evidence type="ECO:0000313" key="3">
    <source>
        <dbReference type="Proteomes" id="UP001596513"/>
    </source>
</evidence>
<keyword evidence="3" id="KW-1185">Reference proteome</keyword>
<protein>
    <submittedName>
        <fullName evidence="2">Uncharacterized protein</fullName>
    </submittedName>
</protein>
<gene>
    <name evidence="2" type="ORF">ACFQT0_29360</name>
</gene>
<reference evidence="3" key="1">
    <citation type="journal article" date="2019" name="Int. J. Syst. Evol. Microbiol.">
        <title>The Global Catalogue of Microorganisms (GCM) 10K type strain sequencing project: providing services to taxonomists for standard genome sequencing and annotation.</title>
        <authorList>
            <consortium name="The Broad Institute Genomics Platform"/>
            <consortium name="The Broad Institute Genome Sequencing Center for Infectious Disease"/>
            <person name="Wu L."/>
            <person name="Ma J."/>
        </authorList>
    </citation>
    <scope>NUCLEOTIDE SEQUENCE [LARGE SCALE GENOMIC DNA]</scope>
    <source>
        <strain evidence="3">JCM 19635</strain>
    </source>
</reference>
<feature type="region of interest" description="Disordered" evidence="1">
    <location>
        <begin position="19"/>
        <end position="51"/>
    </location>
</feature>
<evidence type="ECO:0000256" key="1">
    <source>
        <dbReference type="SAM" id="MobiDB-lite"/>
    </source>
</evidence>
<accession>A0ABW2UDV7</accession>
<dbReference type="EMBL" id="JBHTEK010000005">
    <property type="protein sequence ID" value="MFC7671044.1"/>
    <property type="molecule type" value="Genomic_DNA"/>
</dbReference>